<dbReference type="SMART" id="SM01208">
    <property type="entry name" value="G5"/>
    <property type="match status" value="1"/>
</dbReference>
<proteinExistence type="predicted"/>
<feature type="domain" description="G5" evidence="2">
    <location>
        <begin position="369"/>
        <end position="449"/>
    </location>
</feature>
<dbReference type="InterPro" id="IPR022029">
    <property type="entry name" value="YoaR-like_PG-bd"/>
</dbReference>
<name>A0AAU0URM6_9FIRM</name>
<evidence type="ECO:0000259" key="2">
    <source>
        <dbReference type="PROSITE" id="PS51109"/>
    </source>
</evidence>
<dbReference type="InterPro" id="IPR007391">
    <property type="entry name" value="Vancomycin_resist_VanW"/>
</dbReference>
<dbReference type="Pfam" id="PF04294">
    <property type="entry name" value="VanW"/>
    <property type="match status" value="1"/>
</dbReference>
<organism evidence="3 4">
    <name type="scientific">Metallumcola ferriviriculae</name>
    <dbReference type="NCBI Taxonomy" id="3039180"/>
    <lineage>
        <taxon>Bacteria</taxon>
        <taxon>Bacillati</taxon>
        <taxon>Bacillota</taxon>
        <taxon>Clostridia</taxon>
        <taxon>Neomoorellales</taxon>
        <taxon>Desulfitibacteraceae</taxon>
        <taxon>Metallumcola</taxon>
    </lineage>
</organism>
<dbReference type="Pfam" id="PF12229">
    <property type="entry name" value="PG_binding_4"/>
    <property type="match status" value="1"/>
</dbReference>
<keyword evidence="1" id="KW-0732">Signal</keyword>
<accession>A0AAU0URM6</accession>
<dbReference type="InterPro" id="IPR011098">
    <property type="entry name" value="G5_dom"/>
</dbReference>
<sequence length="451" mass="49807">MGALFRHRLSLVGGFLAFGLFISALLFGFTEQKSPLPTILPGLSIGGQDVGGLMAEEAQKVLMKKEDQLLAQDISLNYGDGSKVFTYRQLGISVPLDQLITDALDYGQNGSLWHKIKQRWQLRHKGHDIPIKIKWDEKKIKEKVSGLAGLINSQPVNAILEFRGDQVVLRPSRVGRELVVEETMANLLDVLPLQGKGFVPVSTTPIWPEISSNDVRQKGITGLVAEYVTDFNPSNKPRVENIRVAAANLDGREIAPGEVFSFNDTVGPRTAERGFKNALIIVNHDFVPGIGGGVCQVSSTLYNAVLRANLPVLERYRHSLLIGYVPLGQDATVAYGAKDFKFTNNTGNYLVIKTAVDNNSFNVRLFGTPDPAEVELRSIVERKIPYKTIIKEDARIPKGKNFIEQQGIVGFQVRVEKVLMMKGEELSREVVSRDTYPSQSKILRVGAGDVE</sequence>
<reference evidence="3 4" key="1">
    <citation type="submission" date="2023-04" db="EMBL/GenBank/DDBJ databases">
        <authorList>
            <person name="Hsu D."/>
        </authorList>
    </citation>
    <scope>NUCLEOTIDE SEQUENCE [LARGE SCALE GENOMIC DNA]</scope>
    <source>
        <strain evidence="3 4">MK1</strain>
    </source>
</reference>
<gene>
    <name evidence="3" type="ORF">MFMK1_003021</name>
</gene>
<dbReference type="Pfam" id="PF07501">
    <property type="entry name" value="G5"/>
    <property type="match status" value="1"/>
</dbReference>
<dbReference type="RefSeq" id="WP_366922557.1">
    <property type="nucleotide sequence ID" value="NZ_CP121694.1"/>
</dbReference>
<dbReference type="KEGG" id="dbc:MFMK1_003021"/>
<evidence type="ECO:0000313" key="4">
    <source>
        <dbReference type="Proteomes" id="UP001329915"/>
    </source>
</evidence>
<protein>
    <submittedName>
        <fullName evidence="3">VanW family protein</fullName>
    </submittedName>
</protein>
<dbReference type="PROSITE" id="PS51109">
    <property type="entry name" value="G5"/>
    <property type="match status" value="1"/>
</dbReference>
<dbReference type="Gene3D" id="2.20.230.10">
    <property type="entry name" value="Resuscitation-promoting factor rpfb"/>
    <property type="match status" value="1"/>
</dbReference>
<dbReference type="AlphaFoldDB" id="A0AAU0URM6"/>
<dbReference type="EMBL" id="CP121694">
    <property type="protein sequence ID" value="WRO23172.1"/>
    <property type="molecule type" value="Genomic_DNA"/>
</dbReference>
<dbReference type="InterPro" id="IPR052913">
    <property type="entry name" value="Glycopeptide_resist_protein"/>
</dbReference>
<dbReference type="Proteomes" id="UP001329915">
    <property type="component" value="Chromosome"/>
</dbReference>
<evidence type="ECO:0000313" key="3">
    <source>
        <dbReference type="EMBL" id="WRO23172.1"/>
    </source>
</evidence>
<evidence type="ECO:0000256" key="1">
    <source>
        <dbReference type="ARBA" id="ARBA00022729"/>
    </source>
</evidence>
<keyword evidence="4" id="KW-1185">Reference proteome</keyword>
<dbReference type="PANTHER" id="PTHR35788">
    <property type="entry name" value="EXPORTED PROTEIN-RELATED"/>
    <property type="match status" value="1"/>
</dbReference>
<dbReference type="PANTHER" id="PTHR35788:SF1">
    <property type="entry name" value="EXPORTED PROTEIN"/>
    <property type="match status" value="1"/>
</dbReference>